<dbReference type="OrthoDB" id="4023585at2759"/>
<dbReference type="Proteomes" id="UP000285405">
    <property type="component" value="Unassembled WGS sequence"/>
</dbReference>
<feature type="region of interest" description="Disordered" evidence="1">
    <location>
        <begin position="91"/>
        <end position="117"/>
    </location>
</feature>
<dbReference type="AlphaFoldDB" id="A0A420IW50"/>
<evidence type="ECO:0000256" key="1">
    <source>
        <dbReference type="SAM" id="MobiDB-lite"/>
    </source>
</evidence>
<proteinExistence type="predicted"/>
<evidence type="ECO:0000313" key="2">
    <source>
        <dbReference type="EMBL" id="RKF78769.1"/>
    </source>
</evidence>
<protein>
    <submittedName>
        <fullName evidence="2">Putative lea domain-containing protein</fullName>
    </submittedName>
</protein>
<organism evidence="2 3">
    <name type="scientific">Golovinomyces cichoracearum</name>
    <dbReference type="NCBI Taxonomy" id="62708"/>
    <lineage>
        <taxon>Eukaryota</taxon>
        <taxon>Fungi</taxon>
        <taxon>Dikarya</taxon>
        <taxon>Ascomycota</taxon>
        <taxon>Pezizomycotina</taxon>
        <taxon>Leotiomycetes</taxon>
        <taxon>Erysiphales</taxon>
        <taxon>Erysiphaceae</taxon>
        <taxon>Golovinomyces</taxon>
    </lineage>
</organism>
<comment type="caution">
    <text evidence="2">The sequence shown here is derived from an EMBL/GenBank/DDBJ whole genome shotgun (WGS) entry which is preliminary data.</text>
</comment>
<sequence>MTSLARVAAGYTFSCTKLAPRTTASFSTSFLQKNKAADAFREKAKDVDQAVSNKIVDGISMGQSITEKAKEMSGVFDGDLKEKTKEFSGISEKDVKGKTKELRDQAKEKKEDLKKKI</sequence>
<dbReference type="EMBL" id="MCBR01005282">
    <property type="protein sequence ID" value="RKF78769.1"/>
    <property type="molecule type" value="Genomic_DNA"/>
</dbReference>
<name>A0A420IW50_9PEZI</name>
<reference evidence="2 3" key="1">
    <citation type="journal article" date="2018" name="BMC Genomics">
        <title>Comparative genome analyses reveal sequence features reflecting distinct modes of host-adaptation between dicot and monocot powdery mildew.</title>
        <authorList>
            <person name="Wu Y."/>
            <person name="Ma X."/>
            <person name="Pan Z."/>
            <person name="Kale S.D."/>
            <person name="Song Y."/>
            <person name="King H."/>
            <person name="Zhang Q."/>
            <person name="Presley C."/>
            <person name="Deng X."/>
            <person name="Wei C.I."/>
            <person name="Xiao S."/>
        </authorList>
    </citation>
    <scope>NUCLEOTIDE SEQUENCE [LARGE SCALE GENOMIC DNA]</scope>
    <source>
        <strain evidence="2">UCSC1</strain>
    </source>
</reference>
<gene>
    <name evidence="2" type="ORF">GcC1_052024</name>
</gene>
<evidence type="ECO:0000313" key="3">
    <source>
        <dbReference type="Proteomes" id="UP000285405"/>
    </source>
</evidence>
<accession>A0A420IW50</accession>